<accession>A0A8H7RQL8</accession>
<dbReference type="InterPro" id="IPR036047">
    <property type="entry name" value="F-box-like_dom_sf"/>
</dbReference>
<name>A0A8H7RQL8_9FUNG</name>
<gene>
    <name evidence="2" type="ORF">INT45_001285</name>
</gene>
<sequence>MGNASPVTTATTIINTAIPIPSFENLKNAYNHHDYYEVIRQATNTIEHIEQSELLWVFERRAYALSMKSEFVAAEHDAKTMIEYAPSLAQGYLCFGKLLSMQGKQKKASKVYEEGLEKVATNDLAYGQLLQAKKRVDEKSNYHFDLVSALPIEIMDEIVKLLSEEERPNLFDVSTIWSQRLENCQEAWKYIYNDHGHDGNMAVSRVLPKIDKHINHLAITATEKEVWLKYLEHLENGYFRNLKSLKLAANIPNTFHTNSTISLMNGFWKTRFTLTKIVLVFHKYGPPITITNILFYLPYLETLQFYVKDSLADVLGELEALQKPHRSLIDLSLSTSSTSGDALKPLTKWCPYVQRLRLLGATPSAIDIVTDYFPNVEMLGYNNMLELPASHKVLNQDYNNKEPIIPVINMDNMYTKQQQGRLRAFYSSNGGRGVSGDEFLRLLQKNQRTLEILHANMSITNQQDMDGEPHDSFRPGYAMKAENTVLNMDRLKKIMYWPDIYEAYEPLFCRMVAPSLTYFESVETFDLSAVVDTLINSHQQLETLAFSHVYLRHNDEENTLDTESWIRLFNEYATTSLPGPNTTRKLRNVMFEYCHNISDDVLDALANIKTIECVGFKGISRITRRGFKDFFIKLNKQNVQITKFILGNMEELPDRDTIFNHHTLLDIISLMNELEELHIYDIDWLIEEDIEECVYTAKKLNTLVVKRCHVDAEQIISSIYKTGRKLKYVKIIDYYDDEFDTYL</sequence>
<dbReference type="AlphaFoldDB" id="A0A8H7RQL8"/>
<dbReference type="Gene3D" id="1.25.40.10">
    <property type="entry name" value="Tetratricopeptide repeat domain"/>
    <property type="match status" value="1"/>
</dbReference>
<dbReference type="InterPro" id="IPR011990">
    <property type="entry name" value="TPR-like_helical_dom_sf"/>
</dbReference>
<protein>
    <recommendedName>
        <fullName evidence="1">F-box domain-containing protein</fullName>
    </recommendedName>
</protein>
<dbReference type="SUPFAM" id="SSF52047">
    <property type="entry name" value="RNI-like"/>
    <property type="match status" value="1"/>
</dbReference>
<dbReference type="SUPFAM" id="SSF48452">
    <property type="entry name" value="TPR-like"/>
    <property type="match status" value="1"/>
</dbReference>
<comment type="caution">
    <text evidence="2">The sequence shown here is derived from an EMBL/GenBank/DDBJ whole genome shotgun (WGS) entry which is preliminary data.</text>
</comment>
<feature type="domain" description="F-box" evidence="1">
    <location>
        <begin position="144"/>
        <end position="191"/>
    </location>
</feature>
<evidence type="ECO:0000259" key="1">
    <source>
        <dbReference type="PROSITE" id="PS50181"/>
    </source>
</evidence>
<dbReference type="Gene3D" id="3.80.10.10">
    <property type="entry name" value="Ribonuclease Inhibitor"/>
    <property type="match status" value="1"/>
</dbReference>
<reference evidence="2 3" key="1">
    <citation type="submission" date="2020-12" db="EMBL/GenBank/DDBJ databases">
        <title>Metabolic potential, ecology and presence of endohyphal bacteria is reflected in genomic diversity of Mucoromycotina.</title>
        <authorList>
            <person name="Muszewska A."/>
            <person name="Okrasinska A."/>
            <person name="Steczkiewicz K."/>
            <person name="Drgas O."/>
            <person name="Orlowska M."/>
            <person name="Perlinska-Lenart U."/>
            <person name="Aleksandrzak-Piekarczyk T."/>
            <person name="Szatraj K."/>
            <person name="Zielenkiewicz U."/>
            <person name="Pilsyk S."/>
            <person name="Malc E."/>
            <person name="Mieczkowski P."/>
            <person name="Kruszewska J.S."/>
            <person name="Biernat P."/>
            <person name="Pawlowska J."/>
        </authorList>
    </citation>
    <scope>NUCLEOTIDE SEQUENCE [LARGE SCALE GENOMIC DNA]</scope>
    <source>
        <strain evidence="2 3">CBS 142.35</strain>
    </source>
</reference>
<dbReference type="InterPro" id="IPR032675">
    <property type="entry name" value="LRR_dom_sf"/>
</dbReference>
<dbReference type="SUPFAM" id="SSF81383">
    <property type="entry name" value="F-box domain"/>
    <property type="match status" value="1"/>
</dbReference>
<organism evidence="2 3">
    <name type="scientific">Circinella minor</name>
    <dbReference type="NCBI Taxonomy" id="1195481"/>
    <lineage>
        <taxon>Eukaryota</taxon>
        <taxon>Fungi</taxon>
        <taxon>Fungi incertae sedis</taxon>
        <taxon>Mucoromycota</taxon>
        <taxon>Mucoromycotina</taxon>
        <taxon>Mucoromycetes</taxon>
        <taxon>Mucorales</taxon>
        <taxon>Lichtheimiaceae</taxon>
        <taxon>Circinella</taxon>
    </lineage>
</organism>
<proteinExistence type="predicted"/>
<dbReference type="Proteomes" id="UP000646827">
    <property type="component" value="Unassembled WGS sequence"/>
</dbReference>
<keyword evidence="3" id="KW-1185">Reference proteome</keyword>
<dbReference type="OrthoDB" id="2290794at2759"/>
<dbReference type="EMBL" id="JAEPRB010000469">
    <property type="protein sequence ID" value="KAG2215969.1"/>
    <property type="molecule type" value="Genomic_DNA"/>
</dbReference>
<evidence type="ECO:0000313" key="2">
    <source>
        <dbReference type="EMBL" id="KAG2215969.1"/>
    </source>
</evidence>
<dbReference type="PROSITE" id="PS50181">
    <property type="entry name" value="FBOX"/>
    <property type="match status" value="1"/>
</dbReference>
<evidence type="ECO:0000313" key="3">
    <source>
        <dbReference type="Proteomes" id="UP000646827"/>
    </source>
</evidence>
<dbReference type="InterPro" id="IPR001810">
    <property type="entry name" value="F-box_dom"/>
</dbReference>